<dbReference type="EMBL" id="WBMP01000005">
    <property type="protein sequence ID" value="KAE8546136.1"/>
    <property type="molecule type" value="Genomic_DNA"/>
</dbReference>
<gene>
    <name evidence="2" type="ORF">F6453_1382</name>
</gene>
<organism evidence="2 3">
    <name type="scientific">Marinobacter nauticus</name>
    <name type="common">Marinobacter hydrocarbonoclasticus</name>
    <name type="synonym">Marinobacter aquaeolei</name>
    <dbReference type="NCBI Taxonomy" id="2743"/>
    <lineage>
        <taxon>Bacteria</taxon>
        <taxon>Pseudomonadati</taxon>
        <taxon>Pseudomonadota</taxon>
        <taxon>Gammaproteobacteria</taxon>
        <taxon>Pseudomonadales</taxon>
        <taxon>Marinobacteraceae</taxon>
        <taxon>Marinobacter</taxon>
    </lineage>
</organism>
<feature type="transmembrane region" description="Helical" evidence="1">
    <location>
        <begin position="6"/>
        <end position="27"/>
    </location>
</feature>
<name>A0A833JR85_MARNT</name>
<dbReference type="Proteomes" id="UP000469950">
    <property type="component" value="Unassembled WGS sequence"/>
</dbReference>
<dbReference type="RefSeq" id="WP_153740373.1">
    <property type="nucleotide sequence ID" value="NZ_WBMP01000005.1"/>
</dbReference>
<reference evidence="2 3" key="1">
    <citation type="submission" date="2019-10" db="EMBL/GenBank/DDBJ databases">
        <title>Draft genome sequence of Marinobacter hydrocarbonoclasticus NCT7M from the microbiome of the marine copepod.</title>
        <authorList>
            <person name="Nuttall R."/>
            <person name="Sharma G."/>
            <person name="Moisander P."/>
        </authorList>
    </citation>
    <scope>NUCLEOTIDE SEQUENCE [LARGE SCALE GENOMIC DNA]</scope>
    <source>
        <strain evidence="2 3">NCT7M</strain>
    </source>
</reference>
<accession>A0A833JR85</accession>
<keyword evidence="1" id="KW-0472">Membrane</keyword>
<keyword evidence="1" id="KW-0812">Transmembrane</keyword>
<comment type="caution">
    <text evidence="2">The sequence shown here is derived from an EMBL/GenBank/DDBJ whole genome shotgun (WGS) entry which is preliminary data.</text>
</comment>
<evidence type="ECO:0000313" key="3">
    <source>
        <dbReference type="Proteomes" id="UP000469950"/>
    </source>
</evidence>
<evidence type="ECO:0000256" key="1">
    <source>
        <dbReference type="SAM" id="Phobius"/>
    </source>
</evidence>
<evidence type="ECO:0000313" key="2">
    <source>
        <dbReference type="EMBL" id="KAE8546136.1"/>
    </source>
</evidence>
<dbReference type="AlphaFoldDB" id="A0A833JR85"/>
<proteinExistence type="predicted"/>
<protein>
    <submittedName>
        <fullName evidence="2">Uncharacterized protein</fullName>
    </submittedName>
</protein>
<keyword evidence="1" id="KW-1133">Transmembrane helix</keyword>
<sequence length="139" mass="16061">MGSDQVWTILGFIVGLGVFGFGIVKVLDSKAEARQDRMEKRHAEEMAAIRQELADKHYSNTREFQSIHQRVNEVKDRYVKQETHDRDIALIRDSIKEFRAEMRHEINSGMASFNQSLGDLRKDFTGLLMDIASKLKPHE</sequence>